<proteinExistence type="predicted"/>
<dbReference type="Gene3D" id="3.40.50.720">
    <property type="entry name" value="NAD(P)-binding Rossmann-like Domain"/>
    <property type="match status" value="1"/>
</dbReference>
<sequence length="564" mass="62070">MAFSIKHAFTLASIVFLSFLGHTDCFNTMATSKRLTHRKTQHALYGTKEAGKEQMDKECFKEECGLDDLAITIEDCSIEGDVDPRQCLFHTHFGAGRLGLGLVAPAIERSGVPYCVVQRPKTTWKAISKTGSGSALAITVNGEPVVKEMKVALGDLEAADYIGAQSLALLGSNLEVLKDLTQQSTSFSCALGSAAKKVLVPLMMELPVRGPGKRPILYACENDHGMVDIISKQLEGRVDVISCMVDRICTGRTIEANRIDIQAEPFGGSIVLLDPPNRGHIVPLGGESVTVPSSKAEAEFFYERKLFLVNGMHTTLAFLTLSLANPSGTEAGDHLLRDYTNSTRRQRRIIWAWAMARCLMLIENHGMETIAGALGYRPDQEEEIFDDLIQFADKTLRRFSTVQDKTSRVLGGGVASRWASRLRPVKTFLSDNPAINGSPDAKAQMYARFLKRAEVDETRLRAYVNDLCADTARFTRKDVGSVVADLVDFYDKGKKAAKLTGFKDYNTGLASDKIKQKDEGDKLQSELRSILEWGLESKTITQEQQDALLAEMERRYSSVAAPPA</sequence>
<keyword evidence="1" id="KW-0732">Signal</keyword>
<organism evidence="2">
    <name type="scientific">Heterosigma akashiwo</name>
    <name type="common">Chromophytic alga</name>
    <name type="synonym">Heterosigma carterae</name>
    <dbReference type="NCBI Taxonomy" id="2829"/>
    <lineage>
        <taxon>Eukaryota</taxon>
        <taxon>Sar</taxon>
        <taxon>Stramenopiles</taxon>
        <taxon>Ochrophyta</taxon>
        <taxon>Raphidophyceae</taxon>
        <taxon>Chattonellales</taxon>
        <taxon>Chattonellaceae</taxon>
        <taxon>Heterosigma</taxon>
    </lineage>
</organism>
<gene>
    <name evidence="2" type="ORF">HAKA00212_LOCUS22661</name>
</gene>
<feature type="chain" id="PRO_5031027408" description="Mannitol dehydrogenase C-terminal domain-containing protein" evidence="1">
    <location>
        <begin position="26"/>
        <end position="564"/>
    </location>
</feature>
<protein>
    <recommendedName>
        <fullName evidence="3">Mannitol dehydrogenase C-terminal domain-containing protein</fullName>
    </recommendedName>
</protein>
<name>A0A7S4DE76_HETAK</name>
<evidence type="ECO:0000313" key="2">
    <source>
        <dbReference type="EMBL" id="CAE0644426.1"/>
    </source>
</evidence>
<evidence type="ECO:0008006" key="3">
    <source>
        <dbReference type="Google" id="ProtNLM"/>
    </source>
</evidence>
<dbReference type="EMBL" id="HBIU01051231">
    <property type="protein sequence ID" value="CAE0644426.1"/>
    <property type="molecule type" value="Transcribed_RNA"/>
</dbReference>
<reference evidence="2" key="1">
    <citation type="submission" date="2021-01" db="EMBL/GenBank/DDBJ databases">
        <authorList>
            <person name="Corre E."/>
            <person name="Pelletier E."/>
            <person name="Niang G."/>
            <person name="Scheremetjew M."/>
            <person name="Finn R."/>
            <person name="Kale V."/>
            <person name="Holt S."/>
            <person name="Cochrane G."/>
            <person name="Meng A."/>
            <person name="Brown T."/>
            <person name="Cohen L."/>
        </authorList>
    </citation>
    <scope>NUCLEOTIDE SEQUENCE</scope>
    <source>
        <strain evidence="2">CCMP3107</strain>
    </source>
</reference>
<evidence type="ECO:0000256" key="1">
    <source>
        <dbReference type="SAM" id="SignalP"/>
    </source>
</evidence>
<feature type="signal peptide" evidence="1">
    <location>
        <begin position="1"/>
        <end position="25"/>
    </location>
</feature>
<accession>A0A7S4DE76</accession>
<dbReference type="AlphaFoldDB" id="A0A7S4DE76"/>